<evidence type="ECO:0008006" key="2">
    <source>
        <dbReference type="Google" id="ProtNLM"/>
    </source>
</evidence>
<organism evidence="1">
    <name type="scientific">Noctiluca scintillans</name>
    <name type="common">Sea sparkle</name>
    <name type="synonym">Red tide dinoflagellate</name>
    <dbReference type="NCBI Taxonomy" id="2966"/>
    <lineage>
        <taxon>Eukaryota</taxon>
        <taxon>Sar</taxon>
        <taxon>Alveolata</taxon>
        <taxon>Dinophyceae</taxon>
        <taxon>Noctilucales</taxon>
        <taxon>Noctilucaceae</taxon>
        <taxon>Noctiluca</taxon>
    </lineage>
</organism>
<gene>
    <name evidence="1" type="ORF">NSCI0253_LOCUS26919</name>
</gene>
<name>A0A7S1AFL9_NOCSC</name>
<dbReference type="PANTHER" id="PTHR45458:SF2">
    <property type="entry name" value="OXIDOREDUCTASE, SHORT CHAIN DEHYDROGENASE_REDUCTASE FAMILY SUPERFAMILY (AFU_ORTHOLOGUE AFUA_3G13450)"/>
    <property type="match status" value="1"/>
</dbReference>
<dbReference type="GO" id="GO:0016616">
    <property type="term" value="F:oxidoreductase activity, acting on the CH-OH group of donors, NAD or NADP as acceptor"/>
    <property type="evidence" value="ECO:0007669"/>
    <property type="project" value="TreeGrafter"/>
</dbReference>
<sequence length="457" mass="49902">MVESLSVGTRLMAIYDGEMYAAEVINVSKKRINAPVKVHFVGYDDEWDSWLPVSGLKSKLLPKITKTPELPKRVDYSGLETGMRVQAEADGVWYAAEVQQVSKAKKHARAPVKVSFLGYTAESDEWVGESRLRSKVLKPFVEEGKIADKAKKSKEKPDLGKVDVTVAATKDKVTKQKKKNVGDLRKRVVSLADPVARFDRAKDEKNERYLNITSVYKTEAMKGKKVLVVGASRGLGLEIVKALSSAEAEVIATVRTSNDELSALKIEVIDSVEVTNLDSLVLMASQIKGPLDYVIFNAGYSPDIVDNLDSLQESAAIKQIDVCAIGPLRCVSALKAAGLLKATKIAVISSQAGSTLWRSTQNKGKGGDYGRHMSRAACNMCGVLMAEELKNEQVPIVLLHPGSNRTKMCKKSFQMWDVEGAVEPSVGALRVLHEVSGISMAKSGKFINCEDGLFIPW</sequence>
<dbReference type="SUPFAM" id="SSF51735">
    <property type="entry name" value="NAD(P)-binding Rossmann-fold domains"/>
    <property type="match status" value="1"/>
</dbReference>
<reference evidence="1" key="1">
    <citation type="submission" date="2021-01" db="EMBL/GenBank/DDBJ databases">
        <authorList>
            <person name="Corre E."/>
            <person name="Pelletier E."/>
            <person name="Niang G."/>
            <person name="Scheremetjew M."/>
            <person name="Finn R."/>
            <person name="Kale V."/>
            <person name="Holt S."/>
            <person name="Cochrane G."/>
            <person name="Meng A."/>
            <person name="Brown T."/>
            <person name="Cohen L."/>
        </authorList>
    </citation>
    <scope>NUCLEOTIDE SEQUENCE</scope>
</reference>
<dbReference type="InterPro" id="IPR002347">
    <property type="entry name" value="SDR_fam"/>
</dbReference>
<dbReference type="Gene3D" id="3.40.50.720">
    <property type="entry name" value="NAD(P)-binding Rossmann-like Domain"/>
    <property type="match status" value="1"/>
</dbReference>
<accession>A0A7S1AFL9</accession>
<dbReference type="Gene3D" id="2.30.30.140">
    <property type="match status" value="2"/>
</dbReference>
<dbReference type="EMBL" id="HBFQ01038025">
    <property type="protein sequence ID" value="CAD8852569.1"/>
    <property type="molecule type" value="Transcribed_RNA"/>
</dbReference>
<dbReference type="InterPro" id="IPR016197">
    <property type="entry name" value="Chromo-like_dom_sf"/>
</dbReference>
<evidence type="ECO:0000313" key="1">
    <source>
        <dbReference type="EMBL" id="CAD8852569.1"/>
    </source>
</evidence>
<protein>
    <recommendedName>
        <fullName evidence="2">Tudor domain-containing protein</fullName>
    </recommendedName>
</protein>
<dbReference type="Pfam" id="PF00106">
    <property type="entry name" value="adh_short"/>
    <property type="match status" value="1"/>
</dbReference>
<dbReference type="InterPro" id="IPR052184">
    <property type="entry name" value="SDR_enzymes"/>
</dbReference>
<dbReference type="AlphaFoldDB" id="A0A7S1AFL9"/>
<dbReference type="InterPro" id="IPR036291">
    <property type="entry name" value="NAD(P)-bd_dom_sf"/>
</dbReference>
<dbReference type="SUPFAM" id="SSF54160">
    <property type="entry name" value="Chromo domain-like"/>
    <property type="match status" value="2"/>
</dbReference>
<dbReference type="PANTHER" id="PTHR45458">
    <property type="entry name" value="SHORT-CHAIN DEHYDROGENASE/REDUCTASE SDR"/>
    <property type="match status" value="1"/>
</dbReference>
<proteinExistence type="predicted"/>